<dbReference type="AlphaFoldDB" id="A0A7R9KMA3"/>
<proteinExistence type="predicted"/>
<name>A0A7R9KMA3_9ACAR</name>
<comment type="subcellular location">
    <subcellularLocation>
        <location evidence="1">Cytoplasm</location>
        <location evidence="1">Cytoskeleton</location>
    </subcellularLocation>
</comment>
<evidence type="ECO:0000256" key="2">
    <source>
        <dbReference type="ARBA" id="ARBA00022490"/>
    </source>
</evidence>
<feature type="compositionally biased region" description="Low complexity" evidence="7">
    <location>
        <begin position="741"/>
        <end position="755"/>
    </location>
</feature>
<feature type="region of interest" description="Disordered" evidence="7">
    <location>
        <begin position="502"/>
        <end position="553"/>
    </location>
</feature>
<accession>A0A7R9KMA3</accession>
<dbReference type="OrthoDB" id="5412539at2759"/>
<reference evidence="9" key="1">
    <citation type="submission" date="2020-11" db="EMBL/GenBank/DDBJ databases">
        <authorList>
            <person name="Tran Van P."/>
        </authorList>
    </citation>
    <scope>NUCLEOTIDE SEQUENCE</scope>
</reference>
<keyword evidence="10" id="KW-1185">Reference proteome</keyword>
<feature type="region of interest" description="Disordered" evidence="7">
    <location>
        <begin position="741"/>
        <end position="766"/>
    </location>
</feature>
<feature type="coiled-coil region" evidence="6">
    <location>
        <begin position="105"/>
        <end position="251"/>
    </location>
</feature>
<gene>
    <name evidence="9" type="ORF">OSB1V03_LOCUS5007</name>
</gene>
<dbReference type="EMBL" id="OC856986">
    <property type="protein sequence ID" value="CAD7624564.1"/>
    <property type="molecule type" value="Genomic_DNA"/>
</dbReference>
<protein>
    <recommendedName>
        <fullName evidence="8">CLIP1 zinc knuckle domain-containing protein</fullName>
    </recommendedName>
</protein>
<evidence type="ECO:0000313" key="10">
    <source>
        <dbReference type="Proteomes" id="UP000759131"/>
    </source>
</evidence>
<feature type="compositionally biased region" description="Basic and acidic residues" evidence="7">
    <location>
        <begin position="502"/>
        <end position="528"/>
    </location>
</feature>
<evidence type="ECO:0000259" key="8">
    <source>
        <dbReference type="Pfam" id="PF16641"/>
    </source>
</evidence>
<feature type="coiled-coil region" evidence="6">
    <location>
        <begin position="2"/>
        <end position="57"/>
    </location>
</feature>
<feature type="domain" description="CLIP1 zinc knuckle" evidence="8">
    <location>
        <begin position="817"/>
        <end position="833"/>
    </location>
</feature>
<dbReference type="Proteomes" id="UP000759131">
    <property type="component" value="Unassembled WGS sequence"/>
</dbReference>
<feature type="domain" description="CLIP1 zinc knuckle" evidence="8">
    <location>
        <begin position="772"/>
        <end position="789"/>
    </location>
</feature>
<keyword evidence="4 6" id="KW-0175">Coiled coil</keyword>
<keyword evidence="5" id="KW-0206">Cytoskeleton</keyword>
<dbReference type="PANTHER" id="PTHR19327">
    <property type="entry name" value="GOLGIN"/>
    <property type="match status" value="1"/>
</dbReference>
<dbReference type="Pfam" id="PF16641">
    <property type="entry name" value="CLIP1_ZNF"/>
    <property type="match status" value="2"/>
</dbReference>
<evidence type="ECO:0000256" key="7">
    <source>
        <dbReference type="SAM" id="MobiDB-lite"/>
    </source>
</evidence>
<keyword evidence="2" id="KW-0963">Cytoplasm</keyword>
<keyword evidence="3" id="KW-0493">Microtubule</keyword>
<dbReference type="PANTHER" id="PTHR19327:SF0">
    <property type="entry name" value="GOLGIN SUBFAMILY A MEMBER 4"/>
    <property type="match status" value="1"/>
</dbReference>
<dbReference type="EMBL" id="CAJPIZ010002411">
    <property type="protein sequence ID" value="CAG2104994.1"/>
    <property type="molecule type" value="Genomic_DNA"/>
</dbReference>
<sequence length="839" mass="96846">MQSKLNAQLDDERKKLEDLQFRLEEETITRTELESNVETLKAEMETIRQQMKSDAELLTKSDSEVVDALRERLREADQRRESEVFGLQEEVVRKEESVLQLEASVEKRNTELANCQKRLLELEQELDSTRQRTDRQIESIDELNMRITREETAKQELSDECKQLSAQLTDTEKRLQNLEDKLRAAADGKHELESVLDGKEAAERQLEHSLLETKRKYEKFEAEVHSLERELQQIRCECDDESRRRRDAEDKCAVLSSMNHTLDLKCEELLRTSGANSDLLLKVNTEVMDKQREFQQREKQWKQELEVKRRENEARSDELRVQSIELEDRKSLLDRTERKLADMEAELKHMDQELKLARSDCDEKDQTLQELRHQVSDLRQKLTAEARDQEMTKGDLEYKLQDMEKELAVKSQELSGQKQEHRDLKDQKFELELERDKYRRDADRLEKACADKQDTVDALREDMKRMSDEFAEHRVAIEQQLTESSATGSALKELGQEIEKQREACREVEDENQSLKDDNRHLRQKVEELRDDIEENGNNSGHPKRSWSPPLPRAVDARHRTSAAAASLPLITTNTILAAGLCLTAVLFGLPLDKRHREVLQEFEYECERLAGKAETAAALAEDRAHRLRDVEEQQGVAIDQFRRQAELEKRALEATLNELEVKVRESIAANAEATRRRLQEADNEAGVGAAAAADSYEQQIEFLNSVIVDMQKKNDELRCRVQVLEEIGLDEFDFSNVFNNPASGNGNNGHNNGHQSGGRPTGTNGHIRAPRKFCDICDVFDTHETEDCPQQSSAAAIISEALSGHTYYRASRSEHRPFCLQCERFGHNTEHCPDAETF</sequence>
<evidence type="ECO:0000256" key="4">
    <source>
        <dbReference type="ARBA" id="ARBA00023054"/>
    </source>
</evidence>
<evidence type="ECO:0000256" key="5">
    <source>
        <dbReference type="ARBA" id="ARBA00023212"/>
    </source>
</evidence>
<dbReference type="GO" id="GO:0005874">
    <property type="term" value="C:microtubule"/>
    <property type="evidence" value="ECO:0007669"/>
    <property type="project" value="UniProtKB-KW"/>
</dbReference>
<evidence type="ECO:0000256" key="3">
    <source>
        <dbReference type="ARBA" id="ARBA00022701"/>
    </source>
</evidence>
<feature type="coiled-coil region" evidence="6">
    <location>
        <begin position="639"/>
        <end position="728"/>
    </location>
</feature>
<evidence type="ECO:0000256" key="1">
    <source>
        <dbReference type="ARBA" id="ARBA00004245"/>
    </source>
</evidence>
<dbReference type="InterPro" id="IPR032108">
    <property type="entry name" value="CLIP1_ZNF"/>
</dbReference>
<organism evidence="9">
    <name type="scientific">Medioppia subpectinata</name>
    <dbReference type="NCBI Taxonomy" id="1979941"/>
    <lineage>
        <taxon>Eukaryota</taxon>
        <taxon>Metazoa</taxon>
        <taxon>Ecdysozoa</taxon>
        <taxon>Arthropoda</taxon>
        <taxon>Chelicerata</taxon>
        <taxon>Arachnida</taxon>
        <taxon>Acari</taxon>
        <taxon>Acariformes</taxon>
        <taxon>Sarcoptiformes</taxon>
        <taxon>Oribatida</taxon>
        <taxon>Brachypylina</taxon>
        <taxon>Oppioidea</taxon>
        <taxon>Oppiidae</taxon>
        <taxon>Medioppia</taxon>
    </lineage>
</organism>
<evidence type="ECO:0000256" key="6">
    <source>
        <dbReference type="SAM" id="Coils"/>
    </source>
</evidence>
<evidence type="ECO:0000313" key="9">
    <source>
        <dbReference type="EMBL" id="CAD7624564.1"/>
    </source>
</evidence>